<dbReference type="Proteomes" id="UP001206483">
    <property type="component" value="Unassembled WGS sequence"/>
</dbReference>
<name>A0ABT1J939_9ACTN</name>
<proteinExistence type="predicted"/>
<gene>
    <name evidence="1" type="ORF">FHR36_007174</name>
</gene>
<evidence type="ECO:0000313" key="1">
    <source>
        <dbReference type="EMBL" id="MCP2313975.1"/>
    </source>
</evidence>
<sequence>MSHPDHQHGDVIAVVTDRAAQRAKEIAADDVLEGLRRELQHHPRLGRLIRTVSEGGQLVELYSTRIEGDVAVGRPAVNVVHAFSPAPPWPPTVRIAAVVPEDPPRPAL</sequence>
<evidence type="ECO:0000313" key="2">
    <source>
        <dbReference type="Proteomes" id="UP001206483"/>
    </source>
</evidence>
<dbReference type="RefSeq" id="WP_253804296.1">
    <property type="nucleotide sequence ID" value="NZ_BAAAUB010000101.1"/>
</dbReference>
<comment type="caution">
    <text evidence="1">The sequence shown here is derived from an EMBL/GenBank/DDBJ whole genome shotgun (WGS) entry which is preliminary data.</text>
</comment>
<keyword evidence="2" id="KW-1185">Reference proteome</keyword>
<organism evidence="1 2">
    <name type="scientific">Kitasatospora paracochleata</name>
    <dbReference type="NCBI Taxonomy" id="58354"/>
    <lineage>
        <taxon>Bacteria</taxon>
        <taxon>Bacillati</taxon>
        <taxon>Actinomycetota</taxon>
        <taxon>Actinomycetes</taxon>
        <taxon>Kitasatosporales</taxon>
        <taxon>Streptomycetaceae</taxon>
        <taxon>Kitasatospora</taxon>
    </lineage>
</organism>
<dbReference type="EMBL" id="JAMZDX010000008">
    <property type="protein sequence ID" value="MCP2313975.1"/>
    <property type="molecule type" value="Genomic_DNA"/>
</dbReference>
<accession>A0ABT1J939</accession>
<protein>
    <submittedName>
        <fullName evidence="1">Uncharacterized protein</fullName>
    </submittedName>
</protein>
<reference evidence="1 2" key="1">
    <citation type="submission" date="2022-06" db="EMBL/GenBank/DDBJ databases">
        <title>Sequencing the genomes of 1000 actinobacteria strains.</title>
        <authorList>
            <person name="Klenk H.-P."/>
        </authorList>
    </citation>
    <scope>NUCLEOTIDE SEQUENCE [LARGE SCALE GENOMIC DNA]</scope>
    <source>
        <strain evidence="1 2">DSM 41656</strain>
    </source>
</reference>